<keyword evidence="10" id="KW-0812">Transmembrane</keyword>
<keyword evidence="9" id="KW-0902">Two-component regulatory system</keyword>
<dbReference type="InterPro" id="IPR035965">
    <property type="entry name" value="PAS-like_dom_sf"/>
</dbReference>
<dbReference type="SMART" id="SM00387">
    <property type="entry name" value="HATPase_c"/>
    <property type="match status" value="1"/>
</dbReference>
<evidence type="ECO:0000256" key="8">
    <source>
        <dbReference type="ARBA" id="ARBA00022840"/>
    </source>
</evidence>
<dbReference type="Gene3D" id="3.30.450.20">
    <property type="entry name" value="PAS domain"/>
    <property type="match status" value="1"/>
</dbReference>
<evidence type="ECO:0000256" key="9">
    <source>
        <dbReference type="ARBA" id="ARBA00023012"/>
    </source>
</evidence>
<feature type="domain" description="Histidine kinase" evidence="11">
    <location>
        <begin position="538"/>
        <end position="763"/>
    </location>
</feature>
<dbReference type="InterPro" id="IPR003660">
    <property type="entry name" value="HAMP_dom"/>
</dbReference>
<dbReference type="CDD" id="cd06225">
    <property type="entry name" value="HAMP"/>
    <property type="match status" value="1"/>
</dbReference>
<dbReference type="SUPFAM" id="SSF158472">
    <property type="entry name" value="HAMP domain-like"/>
    <property type="match status" value="1"/>
</dbReference>
<feature type="transmembrane region" description="Helical" evidence="10">
    <location>
        <begin position="18"/>
        <end position="39"/>
    </location>
</feature>
<dbReference type="InterPro" id="IPR036097">
    <property type="entry name" value="HisK_dim/P_sf"/>
</dbReference>
<dbReference type="Gene3D" id="1.10.287.130">
    <property type="match status" value="1"/>
</dbReference>
<dbReference type="InterPro" id="IPR017232">
    <property type="entry name" value="NtrY"/>
</dbReference>
<dbReference type="InterPro" id="IPR036890">
    <property type="entry name" value="HATPase_C_sf"/>
</dbReference>
<dbReference type="SMART" id="SM00304">
    <property type="entry name" value="HAMP"/>
    <property type="match status" value="1"/>
</dbReference>
<evidence type="ECO:0000256" key="5">
    <source>
        <dbReference type="ARBA" id="ARBA00022679"/>
    </source>
</evidence>
<feature type="transmembrane region" description="Helical" evidence="10">
    <location>
        <begin position="90"/>
        <end position="112"/>
    </location>
</feature>
<evidence type="ECO:0000259" key="11">
    <source>
        <dbReference type="PROSITE" id="PS50109"/>
    </source>
</evidence>
<sequence>MTAVHTAPASASRQSARWALGIAGAVMCAIGLVLLFLLMQATNNRELYERHYAWLFGLNVLVAAVLALVLLWMAVRLAVRWKQRKFGSRLLFKLAAIFGLVGVIPGLLIYLVSYQFVSRSIESWFDVKVEGALSAGVNLASLTLDTVANDMANNTRTASQQLSQVPDAAVGVALERIREQLGATDVVLWNESGVAIASVGSSMFELAPARPSSQQLRSLRSGLRPVASIEGLDELAASASREAFDRVYVKTLVLVSKPRLELLAEQRFLQASIPLSAALVENALAVQDANREYQERALAREGLQRMYIGTLTLSLFLAVFGAVLLAVLLGNQLARPLLVLAQGVRDVARGDLTPKIALQTQDELGGLTRSFALMTQQLLDARTAVDKSMGEVKAARTNLQTILDNLTAGVLVLDDQWHVLSINPGATRILRTPMAVYIGRKLDEVPGLSALARMVEEQFGIFLGDQGADAGRDRWQQVLELSLDHAQPEAGGEVHQDKTTLVIRGAELPQARRLIVFDDISEIVSAQRSKAWAEVARRVAHEIKNPLTPIQLSAERLAIKLTDKLEPADQALLTRSVKTIVDQVGAMLRLVNEFRDYARLPAADLQPLDLNALVSDLMQLYGEENAPVPVRAKLDPDAPWIAGDAQQLRQVIHNLVQNAQDATLQHAESLGVKPPAVEIAIQWIESSKRVRLSISDSGIGFAPHILQRAFEPYVTTKVGGTGLGLAVVKKIADEHGARIDLTNRMDNGMVQGAQVSLSFVPVSTEAP</sequence>
<proteinExistence type="predicted"/>
<dbReference type="GeneID" id="300070753"/>
<keyword evidence="7" id="KW-0418">Kinase</keyword>
<dbReference type="InterPro" id="IPR005467">
    <property type="entry name" value="His_kinase_dom"/>
</dbReference>
<dbReference type="CDD" id="cd00082">
    <property type="entry name" value="HisKA"/>
    <property type="match status" value="1"/>
</dbReference>
<dbReference type="Pfam" id="PF00512">
    <property type="entry name" value="HisKA"/>
    <property type="match status" value="1"/>
</dbReference>
<dbReference type="InterPro" id="IPR004358">
    <property type="entry name" value="Sig_transdc_His_kin-like_C"/>
</dbReference>
<dbReference type="SMART" id="SM00388">
    <property type="entry name" value="HisKA"/>
    <property type="match status" value="1"/>
</dbReference>
<evidence type="ECO:0000256" key="2">
    <source>
        <dbReference type="ARBA" id="ARBA00004370"/>
    </source>
</evidence>
<feature type="domain" description="HAMP" evidence="12">
    <location>
        <begin position="331"/>
        <end position="383"/>
    </location>
</feature>
<dbReference type="SUPFAM" id="SSF47384">
    <property type="entry name" value="Homodimeric domain of signal transducing histidine kinase"/>
    <property type="match status" value="1"/>
</dbReference>
<comment type="subcellular location">
    <subcellularLocation>
        <location evidence="2">Membrane</location>
    </subcellularLocation>
</comment>
<keyword evidence="6" id="KW-0547">Nucleotide-binding</keyword>
<dbReference type="PANTHER" id="PTHR43065:SF10">
    <property type="entry name" value="PEROXIDE STRESS-ACTIVATED HISTIDINE KINASE MAK3"/>
    <property type="match status" value="1"/>
</dbReference>
<dbReference type="Pfam" id="PF00672">
    <property type="entry name" value="HAMP"/>
    <property type="match status" value="1"/>
</dbReference>
<dbReference type="EMBL" id="JBGJLR010000003">
    <property type="protein sequence ID" value="MEZ2738563.1"/>
    <property type="molecule type" value="Genomic_DNA"/>
</dbReference>
<keyword evidence="8 13" id="KW-0067">ATP-binding</keyword>
<evidence type="ECO:0000256" key="10">
    <source>
        <dbReference type="SAM" id="Phobius"/>
    </source>
</evidence>
<protein>
    <recommendedName>
        <fullName evidence="3">histidine kinase</fullName>
        <ecNumber evidence="3">2.7.13.3</ecNumber>
    </recommendedName>
</protein>
<feature type="transmembrane region" description="Helical" evidence="10">
    <location>
        <begin position="51"/>
        <end position="75"/>
    </location>
</feature>
<evidence type="ECO:0000313" key="14">
    <source>
        <dbReference type="Proteomes" id="UP001567350"/>
    </source>
</evidence>
<dbReference type="Proteomes" id="UP001567350">
    <property type="component" value="Unassembled WGS sequence"/>
</dbReference>
<keyword evidence="14" id="KW-1185">Reference proteome</keyword>
<keyword evidence="10" id="KW-0472">Membrane</keyword>
<dbReference type="PANTHER" id="PTHR43065">
    <property type="entry name" value="SENSOR HISTIDINE KINASE"/>
    <property type="match status" value="1"/>
</dbReference>
<dbReference type="PROSITE" id="PS50885">
    <property type="entry name" value="HAMP"/>
    <property type="match status" value="1"/>
</dbReference>
<dbReference type="Gene3D" id="3.30.565.10">
    <property type="entry name" value="Histidine kinase-like ATPase, C-terminal domain"/>
    <property type="match status" value="1"/>
</dbReference>
<gene>
    <name evidence="13" type="ORF">ACBP88_03645</name>
</gene>
<organism evidence="13 14">
    <name type="scientific">Comamonas jiangduensis</name>
    <dbReference type="NCBI Taxonomy" id="1194168"/>
    <lineage>
        <taxon>Bacteria</taxon>
        <taxon>Pseudomonadati</taxon>
        <taxon>Pseudomonadota</taxon>
        <taxon>Betaproteobacteria</taxon>
        <taxon>Burkholderiales</taxon>
        <taxon>Comamonadaceae</taxon>
        <taxon>Comamonas</taxon>
    </lineage>
</organism>
<dbReference type="PIRSF" id="PIRSF037532">
    <property type="entry name" value="STHK_NtrY"/>
    <property type="match status" value="1"/>
</dbReference>
<dbReference type="PROSITE" id="PS50109">
    <property type="entry name" value="HIS_KIN"/>
    <property type="match status" value="1"/>
</dbReference>
<comment type="catalytic activity">
    <reaction evidence="1">
        <text>ATP + protein L-histidine = ADP + protein N-phospho-L-histidine.</text>
        <dbReference type="EC" id="2.7.13.3"/>
    </reaction>
</comment>
<evidence type="ECO:0000256" key="4">
    <source>
        <dbReference type="ARBA" id="ARBA00022553"/>
    </source>
</evidence>
<evidence type="ECO:0000256" key="3">
    <source>
        <dbReference type="ARBA" id="ARBA00012438"/>
    </source>
</evidence>
<evidence type="ECO:0000313" key="13">
    <source>
        <dbReference type="EMBL" id="MEZ2738563.1"/>
    </source>
</evidence>
<dbReference type="GO" id="GO:0005524">
    <property type="term" value="F:ATP binding"/>
    <property type="evidence" value="ECO:0007669"/>
    <property type="project" value="UniProtKB-KW"/>
</dbReference>
<keyword evidence="5" id="KW-0808">Transferase</keyword>
<keyword evidence="10" id="KW-1133">Transmembrane helix</keyword>
<name>A0ABV4I9L9_9BURK</name>
<dbReference type="RefSeq" id="WP_284213592.1">
    <property type="nucleotide sequence ID" value="NZ_JARXOV010000004.1"/>
</dbReference>
<accession>A0ABV4I9L9</accession>
<comment type="caution">
    <text evidence="13">The sequence shown here is derived from an EMBL/GenBank/DDBJ whole genome shotgun (WGS) entry which is preliminary data.</text>
</comment>
<evidence type="ECO:0000256" key="6">
    <source>
        <dbReference type="ARBA" id="ARBA00022741"/>
    </source>
</evidence>
<dbReference type="PRINTS" id="PR00344">
    <property type="entry name" value="BCTRLSENSOR"/>
</dbReference>
<dbReference type="SUPFAM" id="SSF55785">
    <property type="entry name" value="PYP-like sensor domain (PAS domain)"/>
    <property type="match status" value="1"/>
</dbReference>
<feature type="transmembrane region" description="Helical" evidence="10">
    <location>
        <begin position="306"/>
        <end position="329"/>
    </location>
</feature>
<reference evidence="13 14" key="1">
    <citation type="submission" date="2024-08" db="EMBL/GenBank/DDBJ databases">
        <authorList>
            <person name="Feng Z."/>
            <person name="Ronholm J."/>
        </authorList>
    </citation>
    <scope>NUCLEOTIDE SEQUENCE [LARGE SCALE GENOMIC DNA]</scope>
    <source>
        <strain evidence="13 14">4-AB0-8</strain>
    </source>
</reference>
<dbReference type="InterPro" id="IPR003661">
    <property type="entry name" value="HisK_dim/P_dom"/>
</dbReference>
<evidence type="ECO:0000259" key="12">
    <source>
        <dbReference type="PROSITE" id="PS50885"/>
    </source>
</evidence>
<keyword evidence="4" id="KW-0597">Phosphoprotein</keyword>
<evidence type="ECO:0000256" key="7">
    <source>
        <dbReference type="ARBA" id="ARBA00022777"/>
    </source>
</evidence>
<dbReference type="SUPFAM" id="SSF55874">
    <property type="entry name" value="ATPase domain of HSP90 chaperone/DNA topoisomerase II/histidine kinase"/>
    <property type="match status" value="1"/>
</dbReference>
<evidence type="ECO:0000256" key="1">
    <source>
        <dbReference type="ARBA" id="ARBA00000085"/>
    </source>
</evidence>
<dbReference type="Gene3D" id="6.10.340.10">
    <property type="match status" value="1"/>
</dbReference>
<dbReference type="Pfam" id="PF02518">
    <property type="entry name" value="HATPase_c"/>
    <property type="match status" value="1"/>
</dbReference>
<dbReference type="InterPro" id="IPR003594">
    <property type="entry name" value="HATPase_dom"/>
</dbReference>
<dbReference type="EC" id="2.7.13.3" evidence="3"/>